<dbReference type="Gene3D" id="3.40.50.1820">
    <property type="entry name" value="alpha/beta hydrolase"/>
    <property type="match status" value="1"/>
</dbReference>
<organism evidence="2 3">
    <name type="scientific">Cryobacterium frigoriphilum</name>
    <dbReference type="NCBI Taxonomy" id="1259150"/>
    <lineage>
        <taxon>Bacteria</taxon>
        <taxon>Bacillati</taxon>
        <taxon>Actinomycetota</taxon>
        <taxon>Actinomycetes</taxon>
        <taxon>Micrococcales</taxon>
        <taxon>Microbacteriaceae</taxon>
        <taxon>Cryobacterium</taxon>
    </lineage>
</organism>
<feature type="transmembrane region" description="Helical" evidence="1">
    <location>
        <begin position="199"/>
        <end position="224"/>
    </location>
</feature>
<dbReference type="RefSeq" id="WP_134517566.1">
    <property type="nucleotide sequence ID" value="NZ_SOHE01000002.1"/>
</dbReference>
<evidence type="ECO:0000256" key="1">
    <source>
        <dbReference type="SAM" id="Phobius"/>
    </source>
</evidence>
<dbReference type="AlphaFoldDB" id="A0A4R9ABD1"/>
<keyword evidence="3" id="KW-1185">Reference proteome</keyword>
<protein>
    <submittedName>
        <fullName evidence="2">Uncharacterized protein</fullName>
    </submittedName>
</protein>
<dbReference type="SUPFAM" id="SSF53474">
    <property type="entry name" value="alpha/beta-Hydrolases"/>
    <property type="match status" value="1"/>
</dbReference>
<comment type="caution">
    <text evidence="2">The sequence shown here is derived from an EMBL/GenBank/DDBJ whole genome shotgun (WGS) entry which is preliminary data.</text>
</comment>
<keyword evidence="1" id="KW-1133">Transmembrane helix</keyword>
<dbReference type="OrthoDB" id="5095936at2"/>
<dbReference type="EMBL" id="SOHE01000002">
    <property type="protein sequence ID" value="TFD56085.1"/>
    <property type="molecule type" value="Genomic_DNA"/>
</dbReference>
<dbReference type="Proteomes" id="UP000297447">
    <property type="component" value="Unassembled WGS sequence"/>
</dbReference>
<proteinExistence type="predicted"/>
<sequence length="552" mass="57273">MATSDSGLLDSALFEPLRGDSVVVADHADRYLTTADAINAAALSLIRISGQQDAVGHAFDSVRELTDEVAGDIGQAEERYRATAQALAEYAVDLSAAQDRANRAITAAGSAQGEAGTWAGQVEALRDAALIPGPEQLASQQRLARAESRLDTAEGAQAGAAAEYNAAVADKNDAAERASARIEAVVKGSPLNDSMWSNIGGFLAGVGGWIADVLGAVIDFVAAAVDVIARLLVAVLIVVALAALLILVLATLGVALGVLVAVLALAIIASVALVALALRAMLKERGTPTVTALGSRSTVSNPSDPYAAVFLEQRRVDGLGTDIDHDGEPDNAVIRVTQVVGADGVSRWRVLIPSTQVWSPFSDDAPNDLNSDLVAKLNPAQRTQLEKAVQTALEQTEGYTAGDPVMLTGFSLGGITAGNLAADADFVAEFNVQAVLTAGSPLDDIAIESSVSVLSLEHDSDPVANGGDLLAGHRHDANRYVVDVPAPAAVPDDWGTGSSTPAPFGHGAVDYAVTAQNEITRSDHPRAVAFRERTAEFFGGTQRYFDYQVVRG</sequence>
<dbReference type="InterPro" id="IPR029058">
    <property type="entry name" value="AB_hydrolase_fold"/>
</dbReference>
<reference evidence="2 3" key="1">
    <citation type="submission" date="2019-03" db="EMBL/GenBank/DDBJ databases">
        <title>Genomics of glacier-inhabiting Cryobacterium strains.</title>
        <authorList>
            <person name="Liu Q."/>
            <person name="Xin Y.-H."/>
        </authorList>
    </citation>
    <scope>NUCLEOTIDE SEQUENCE [LARGE SCALE GENOMIC DNA]</scope>
    <source>
        <strain evidence="2 3">Hh14</strain>
    </source>
</reference>
<gene>
    <name evidence="2" type="ORF">E3T55_00100</name>
</gene>
<evidence type="ECO:0000313" key="2">
    <source>
        <dbReference type="EMBL" id="TFD56085.1"/>
    </source>
</evidence>
<name>A0A4R9ABD1_9MICO</name>
<keyword evidence="1" id="KW-0812">Transmembrane</keyword>
<evidence type="ECO:0000313" key="3">
    <source>
        <dbReference type="Proteomes" id="UP000297447"/>
    </source>
</evidence>
<feature type="transmembrane region" description="Helical" evidence="1">
    <location>
        <begin position="231"/>
        <end position="250"/>
    </location>
</feature>
<feature type="transmembrane region" description="Helical" evidence="1">
    <location>
        <begin position="256"/>
        <end position="278"/>
    </location>
</feature>
<keyword evidence="1" id="KW-0472">Membrane</keyword>
<accession>A0A4R9ABD1</accession>